<dbReference type="InterPro" id="IPR036567">
    <property type="entry name" value="RHF-like"/>
</dbReference>
<dbReference type="AlphaFoldDB" id="A0A1Y6BFU9"/>
<dbReference type="RefSeq" id="WP_159455193.1">
    <property type="nucleotide sequence ID" value="NZ_FWZT01000004.1"/>
</dbReference>
<dbReference type="Proteomes" id="UP000192907">
    <property type="component" value="Unassembled WGS sequence"/>
</dbReference>
<dbReference type="Pfam" id="PF02482">
    <property type="entry name" value="Ribosomal_S30AE"/>
    <property type="match status" value="1"/>
</dbReference>
<accession>A0A1Y6BFU9</accession>
<reference evidence="2" key="1">
    <citation type="submission" date="2017-04" db="EMBL/GenBank/DDBJ databases">
        <authorList>
            <person name="Varghese N."/>
            <person name="Submissions S."/>
        </authorList>
    </citation>
    <scope>NUCLEOTIDE SEQUENCE [LARGE SCALE GENOMIC DNA]</scope>
    <source>
        <strain evidence="2">RKEM611</strain>
    </source>
</reference>
<keyword evidence="2" id="KW-1185">Reference proteome</keyword>
<dbReference type="InterPro" id="IPR003489">
    <property type="entry name" value="RHF/RaiA"/>
</dbReference>
<dbReference type="Gene3D" id="3.30.160.100">
    <property type="entry name" value="Ribosome hibernation promotion factor-like"/>
    <property type="match status" value="1"/>
</dbReference>
<proteinExistence type="predicted"/>
<gene>
    <name evidence="1" type="ORF">SAMN06296036_10480</name>
</gene>
<dbReference type="SUPFAM" id="SSF69754">
    <property type="entry name" value="Ribosome binding protein Y (YfiA homologue)"/>
    <property type="match status" value="1"/>
</dbReference>
<sequence>MVLKTAFLHMDRTEAIEDFAQKKLGAKIDRLTQGPTGGNLTFLVNKEDQIVKLRLKDKKGDEIALHAAAQDMYVAINKLANQLDKYLRRRKDKRLKGRFKDKYRELEFFEEQEEAALETA</sequence>
<name>A0A1Y6BFU9_9BACT</name>
<evidence type="ECO:0000313" key="1">
    <source>
        <dbReference type="EMBL" id="SMF05560.1"/>
    </source>
</evidence>
<organism evidence="1 2">
    <name type="scientific">Pseudobacteriovorax antillogorgiicola</name>
    <dbReference type="NCBI Taxonomy" id="1513793"/>
    <lineage>
        <taxon>Bacteria</taxon>
        <taxon>Pseudomonadati</taxon>
        <taxon>Bdellovibrionota</taxon>
        <taxon>Oligoflexia</taxon>
        <taxon>Oligoflexales</taxon>
        <taxon>Pseudobacteriovoracaceae</taxon>
        <taxon>Pseudobacteriovorax</taxon>
    </lineage>
</organism>
<dbReference type="EMBL" id="FWZT01000004">
    <property type="protein sequence ID" value="SMF05560.1"/>
    <property type="molecule type" value="Genomic_DNA"/>
</dbReference>
<evidence type="ECO:0000313" key="2">
    <source>
        <dbReference type="Proteomes" id="UP000192907"/>
    </source>
</evidence>
<protein>
    <submittedName>
        <fullName evidence="1">Ribosomal subunit interface protein</fullName>
    </submittedName>
</protein>